<evidence type="ECO:0000313" key="4">
    <source>
        <dbReference type="WBParaSite" id="Gr19_v10_g2680.t1"/>
    </source>
</evidence>
<dbReference type="AlphaFoldDB" id="A0A914HN40"/>
<protein>
    <submittedName>
        <fullName evidence="4">Uncharacterized protein</fullName>
    </submittedName>
</protein>
<feature type="region of interest" description="Disordered" evidence="1">
    <location>
        <begin position="61"/>
        <end position="95"/>
    </location>
</feature>
<evidence type="ECO:0000256" key="1">
    <source>
        <dbReference type="SAM" id="MobiDB-lite"/>
    </source>
</evidence>
<evidence type="ECO:0000256" key="2">
    <source>
        <dbReference type="SAM" id="SignalP"/>
    </source>
</evidence>
<organism evidence="3 4">
    <name type="scientific">Globodera rostochiensis</name>
    <name type="common">Golden nematode worm</name>
    <name type="synonym">Heterodera rostochiensis</name>
    <dbReference type="NCBI Taxonomy" id="31243"/>
    <lineage>
        <taxon>Eukaryota</taxon>
        <taxon>Metazoa</taxon>
        <taxon>Ecdysozoa</taxon>
        <taxon>Nematoda</taxon>
        <taxon>Chromadorea</taxon>
        <taxon>Rhabditida</taxon>
        <taxon>Tylenchina</taxon>
        <taxon>Tylenchomorpha</taxon>
        <taxon>Tylenchoidea</taxon>
        <taxon>Heteroderidae</taxon>
        <taxon>Heteroderinae</taxon>
        <taxon>Globodera</taxon>
    </lineage>
</organism>
<feature type="signal peptide" evidence="2">
    <location>
        <begin position="1"/>
        <end position="20"/>
    </location>
</feature>
<reference evidence="4" key="1">
    <citation type="submission" date="2022-11" db="UniProtKB">
        <authorList>
            <consortium name="WormBaseParasite"/>
        </authorList>
    </citation>
    <scope>IDENTIFICATION</scope>
</reference>
<dbReference type="WBParaSite" id="Gr19_v10_g2680.t1">
    <property type="protein sequence ID" value="Gr19_v10_g2680.t1"/>
    <property type="gene ID" value="Gr19_v10_g2680"/>
</dbReference>
<proteinExistence type="predicted"/>
<accession>A0A914HN40</accession>
<feature type="compositionally biased region" description="Basic residues" evidence="1">
    <location>
        <begin position="113"/>
        <end position="127"/>
    </location>
</feature>
<keyword evidence="2" id="KW-0732">Signal</keyword>
<keyword evidence="3" id="KW-1185">Reference proteome</keyword>
<evidence type="ECO:0000313" key="3">
    <source>
        <dbReference type="Proteomes" id="UP000887572"/>
    </source>
</evidence>
<sequence>MSLRLILITLHLTTVNLQLANETVMERIRAVADEQQQAQNARKEAALQRIVGLARTLDESNTFQQDQESEMPTNPTNRHPNNRRHNKNVPPPFGPKAMFKSLAAKESVAAVEHHHHHNKQKAKRKFVKKKKERAIKLKEKAKEIAHGALLTAFDAVKLEKKEERESLKKELLKEMKKEENKELKKEENKELKKEENKEMKREERNTNEKKSKNNFKKSTEKVIAKIGTNQRAGKNGQKVATVRVNAKQNVLNLLWTSVALAREKLALKKAKGEAANCLLEFLARTVGGAFAPFADSDKHSKHFLRELRNHQIAFLSGGYHRFWRSRGGLKRFHDAEKSVEPVFKNLSS</sequence>
<dbReference type="Proteomes" id="UP000887572">
    <property type="component" value="Unplaced"/>
</dbReference>
<name>A0A914HN40_GLORO</name>
<feature type="region of interest" description="Disordered" evidence="1">
    <location>
        <begin position="177"/>
        <end position="216"/>
    </location>
</feature>
<feature type="region of interest" description="Disordered" evidence="1">
    <location>
        <begin position="107"/>
        <end position="127"/>
    </location>
</feature>
<feature type="chain" id="PRO_5037424722" evidence="2">
    <location>
        <begin position="21"/>
        <end position="348"/>
    </location>
</feature>